<name>A0ABU8CYJ2_9GAMM</name>
<evidence type="ECO:0000313" key="2">
    <source>
        <dbReference type="Proteomes" id="UP001387215"/>
    </source>
</evidence>
<dbReference type="EMBL" id="JBANDL010000002">
    <property type="protein sequence ID" value="MEI2453834.1"/>
    <property type="molecule type" value="Genomic_DNA"/>
</dbReference>
<accession>A0ABU8CYJ2</accession>
<dbReference type="RefSeq" id="WP_336131057.1">
    <property type="nucleotide sequence ID" value="NZ_JBANDL010000002.1"/>
</dbReference>
<organism evidence="1 2">
    <name type="scientific">Lysobacter firmicutimachus</name>
    <dbReference type="NCBI Taxonomy" id="1792846"/>
    <lineage>
        <taxon>Bacteria</taxon>
        <taxon>Pseudomonadati</taxon>
        <taxon>Pseudomonadota</taxon>
        <taxon>Gammaproteobacteria</taxon>
        <taxon>Lysobacterales</taxon>
        <taxon>Lysobacteraceae</taxon>
        <taxon>Lysobacter</taxon>
    </lineage>
</organism>
<sequence>MAAAEKSTFWLLYGHYGPRMTLEQFRNEYLPNLTLKAVQNRVSRGDAPRPINGVLDIRDVADWWDNQRKA</sequence>
<gene>
    <name evidence="1" type="ORF">V2J18_03975</name>
</gene>
<reference evidence="1 2" key="1">
    <citation type="submission" date="2024-02" db="EMBL/GenBank/DDBJ databases">
        <title>Lysobacter Genome Sequencing and Mining.</title>
        <authorList>
            <person name="Bierman J."/>
            <person name="Walker M.C."/>
        </authorList>
    </citation>
    <scope>NUCLEOTIDE SEQUENCE [LARGE SCALE GENOMIC DNA]</scope>
    <source>
        <strain evidence="1 2">PB6250</strain>
    </source>
</reference>
<evidence type="ECO:0008006" key="3">
    <source>
        <dbReference type="Google" id="ProtNLM"/>
    </source>
</evidence>
<keyword evidence="2" id="KW-1185">Reference proteome</keyword>
<protein>
    <recommendedName>
        <fullName evidence="3">Pyocin activator protein PrtN</fullName>
    </recommendedName>
</protein>
<dbReference type="Proteomes" id="UP001387215">
    <property type="component" value="Unassembled WGS sequence"/>
</dbReference>
<comment type="caution">
    <text evidence="1">The sequence shown here is derived from an EMBL/GenBank/DDBJ whole genome shotgun (WGS) entry which is preliminary data.</text>
</comment>
<proteinExistence type="predicted"/>
<evidence type="ECO:0000313" key="1">
    <source>
        <dbReference type="EMBL" id="MEI2453834.1"/>
    </source>
</evidence>